<proteinExistence type="predicted"/>
<protein>
    <submittedName>
        <fullName evidence="3">Lipocalin-like domain-containing protein</fullName>
    </submittedName>
</protein>
<organism evidence="3 4">
    <name type="scientific">Tropicimonas omnivorans</name>
    <dbReference type="NCBI Taxonomy" id="3075590"/>
    <lineage>
        <taxon>Bacteria</taxon>
        <taxon>Pseudomonadati</taxon>
        <taxon>Pseudomonadota</taxon>
        <taxon>Alphaproteobacteria</taxon>
        <taxon>Rhodobacterales</taxon>
        <taxon>Roseobacteraceae</taxon>
        <taxon>Tropicimonas</taxon>
    </lineage>
</organism>
<dbReference type="PANTHER" id="PTHR38591">
    <property type="entry name" value="HYDROLASE"/>
    <property type="match status" value="1"/>
</dbReference>
<accession>A0ABU3DI27</accession>
<dbReference type="Pfam" id="PF17186">
    <property type="entry name" value="Lipocalin_9"/>
    <property type="match status" value="1"/>
</dbReference>
<dbReference type="SUPFAM" id="SSF159245">
    <property type="entry name" value="AttH-like"/>
    <property type="match status" value="1"/>
</dbReference>
<dbReference type="Pfam" id="PF07143">
    <property type="entry name" value="CrtC"/>
    <property type="match status" value="1"/>
</dbReference>
<dbReference type="RefSeq" id="WP_311691834.1">
    <property type="nucleotide sequence ID" value="NZ_JAVRHL010000003.1"/>
</dbReference>
<keyword evidence="1" id="KW-0732">Signal</keyword>
<dbReference type="Proteomes" id="UP001265259">
    <property type="component" value="Unassembled WGS sequence"/>
</dbReference>
<dbReference type="Gene3D" id="2.40.370.10">
    <property type="entry name" value="AttH-like domain"/>
    <property type="match status" value="2"/>
</dbReference>
<comment type="caution">
    <text evidence="3">The sequence shown here is derived from an EMBL/GenBank/DDBJ whole genome shotgun (WGS) entry which is preliminary data.</text>
</comment>
<evidence type="ECO:0000313" key="4">
    <source>
        <dbReference type="Proteomes" id="UP001265259"/>
    </source>
</evidence>
<dbReference type="EMBL" id="JAVRHL010000003">
    <property type="protein sequence ID" value="MDT0683363.1"/>
    <property type="molecule type" value="Genomic_DNA"/>
</dbReference>
<sequence length="353" mass="38368">MSLTRRRLLALLAALPGSGATAQGFAGMGTAAEGFAVPDRTPLAFPADHGAHPSFRIEWWYLTANLEAPDGTPMGLQWTLFRSALSPVDGALWSSPQLWMAHAAVTTPDRHFSAERLARGGVGQAGVEADPFAAWIDDWRLAARDDGTQALAALDVEAQGDDFSFRVALRADGPLILQGEDGYSVKSAEGQASRYYSQPFYRAEGALRMDGEEIPVTGRAWLDREWSSQPLSETQEGWDWISLHLSGGAKLMGFRLRETGGTFYGSGTWIAPDGRAVPLADGALAMDPQGSAEVQGRQIPVRWRVRLPQENLDVTLEAINPDAWMDVSFAYWEGPVRTRGTHAGVGYLEMTGY</sequence>
<feature type="domain" description="AttH" evidence="2">
    <location>
        <begin position="57"/>
        <end position="228"/>
    </location>
</feature>
<evidence type="ECO:0000259" key="2">
    <source>
        <dbReference type="Pfam" id="PF07143"/>
    </source>
</evidence>
<dbReference type="InterPro" id="IPR010791">
    <property type="entry name" value="AttH_dom"/>
</dbReference>
<dbReference type="PANTHER" id="PTHR38591:SF1">
    <property type="entry name" value="BLL1000 PROTEIN"/>
    <property type="match status" value="1"/>
</dbReference>
<reference evidence="3 4" key="1">
    <citation type="submission" date="2023-09" db="EMBL/GenBank/DDBJ databases">
        <authorList>
            <person name="Rey-Velasco X."/>
        </authorList>
    </citation>
    <scope>NUCLEOTIDE SEQUENCE [LARGE SCALE GENOMIC DNA]</scope>
    <source>
        <strain evidence="3 4">F158</strain>
    </source>
</reference>
<feature type="signal peptide" evidence="1">
    <location>
        <begin position="1"/>
        <end position="22"/>
    </location>
</feature>
<evidence type="ECO:0000256" key="1">
    <source>
        <dbReference type="SAM" id="SignalP"/>
    </source>
</evidence>
<keyword evidence="4" id="KW-1185">Reference proteome</keyword>
<gene>
    <name evidence="3" type="ORF">RM543_11755</name>
</gene>
<dbReference type="InterPro" id="IPR006311">
    <property type="entry name" value="TAT_signal"/>
</dbReference>
<evidence type="ECO:0000313" key="3">
    <source>
        <dbReference type="EMBL" id="MDT0683363.1"/>
    </source>
</evidence>
<dbReference type="InterPro" id="IPR023374">
    <property type="entry name" value="AttH-like_dom_sf"/>
</dbReference>
<dbReference type="PROSITE" id="PS51318">
    <property type="entry name" value="TAT"/>
    <property type="match status" value="1"/>
</dbReference>
<feature type="chain" id="PRO_5045882546" evidence="1">
    <location>
        <begin position="23"/>
        <end position="353"/>
    </location>
</feature>
<name>A0ABU3DI27_9RHOB</name>